<sequence>MRTLQVGMSGTDVMEIQAMLQKIGYNPGPIDGNFGQQMRRAVIQFQRAFGLSPDGVIGPSTYSIMEKYLLGYDLYRIKPGDTFYSIARRYHTSLPLLLGANPGLDASSLSVGQQIVVPYGMDVVNTNIDYTYEILERNIRGLKARYPFLEVGIAGMSVLGRNLYFLKLGTGPNQVFYNAAHHSLEWITSPLLMKFTENFLYAYTLEHTLGNGYNPREIWSQSSIYIMPMVNPDGIDLVLNGLQPDNPYYLDLIAWNKGSTDFSQDWQANNRGVDLNHNYNAAWQESKAAEAEYGITGPGPTRYSGPFPVSEPETKTVVNFTQSHDFRLVIAYHTQGQVIYWNFKNMAPPEGRMIGEEFAAISGYRLDETIGIASYAGYKDWFIQDYRRPGYTIEVGLGQNPIPISQFNTIYQQNIGILLHAATV</sequence>
<keyword evidence="5" id="KW-0862">Zinc</keyword>
<evidence type="ECO:0000256" key="2">
    <source>
        <dbReference type="ARBA" id="ARBA00005988"/>
    </source>
</evidence>
<dbReference type="CDD" id="cd00118">
    <property type="entry name" value="LysM"/>
    <property type="match status" value="1"/>
</dbReference>
<evidence type="ECO:0000313" key="10">
    <source>
        <dbReference type="EMBL" id="MBW7573955.1"/>
    </source>
</evidence>
<evidence type="ECO:0000259" key="9">
    <source>
        <dbReference type="PROSITE" id="PS52035"/>
    </source>
</evidence>
<evidence type="ECO:0000313" key="11">
    <source>
        <dbReference type="Proteomes" id="UP000719942"/>
    </source>
</evidence>
<dbReference type="Proteomes" id="UP000719942">
    <property type="component" value="Unassembled WGS sequence"/>
</dbReference>
<keyword evidence="11" id="KW-1185">Reference proteome</keyword>
<organism evidence="10 11">
    <name type="scientific">Caproiciproducens faecalis</name>
    <dbReference type="NCBI Taxonomy" id="2820301"/>
    <lineage>
        <taxon>Bacteria</taxon>
        <taxon>Bacillati</taxon>
        <taxon>Bacillota</taxon>
        <taxon>Clostridia</taxon>
        <taxon>Eubacteriales</taxon>
        <taxon>Acutalibacteraceae</taxon>
        <taxon>Caproiciproducens</taxon>
    </lineage>
</organism>
<dbReference type="SUPFAM" id="SSF47090">
    <property type="entry name" value="PGBD-like"/>
    <property type="match status" value="1"/>
</dbReference>
<proteinExistence type="inferred from homology"/>
<accession>A0ABS7DRM7</accession>
<dbReference type="RefSeq" id="WP_219966366.1">
    <property type="nucleotide sequence ID" value="NZ_JAGFNZ010000007.1"/>
</dbReference>
<evidence type="ECO:0000256" key="6">
    <source>
        <dbReference type="ARBA" id="ARBA00023049"/>
    </source>
</evidence>
<comment type="cofactor">
    <cofactor evidence="1">
        <name>Zn(2+)</name>
        <dbReference type="ChEBI" id="CHEBI:29105"/>
    </cofactor>
</comment>
<dbReference type="CDD" id="cd06229">
    <property type="entry name" value="M14_Endopeptidase_I"/>
    <property type="match status" value="1"/>
</dbReference>
<name>A0ABS7DRM7_9FIRM</name>
<feature type="domain" description="Peptidase M14" evidence="9">
    <location>
        <begin position="128"/>
        <end position="422"/>
    </location>
</feature>
<comment type="similarity">
    <text evidence="2 7">Belongs to the peptidase M14 family.</text>
</comment>
<dbReference type="Gene3D" id="3.10.350.10">
    <property type="entry name" value="LysM domain"/>
    <property type="match status" value="1"/>
</dbReference>
<dbReference type="PANTHER" id="PTHR11705">
    <property type="entry name" value="PROTEASE FAMILY M14 CARBOXYPEPTIDASE A,B"/>
    <property type="match status" value="1"/>
</dbReference>
<keyword evidence="3" id="KW-0645">Protease</keyword>
<dbReference type="InterPro" id="IPR036366">
    <property type="entry name" value="PGBDSf"/>
</dbReference>
<dbReference type="EMBL" id="JAGFNZ010000007">
    <property type="protein sequence ID" value="MBW7573955.1"/>
    <property type="molecule type" value="Genomic_DNA"/>
</dbReference>
<evidence type="ECO:0000256" key="3">
    <source>
        <dbReference type="ARBA" id="ARBA00022670"/>
    </source>
</evidence>
<dbReference type="InterPro" id="IPR034274">
    <property type="entry name" value="ENP1_M14_CPD"/>
</dbReference>
<evidence type="ECO:0000256" key="1">
    <source>
        <dbReference type="ARBA" id="ARBA00001947"/>
    </source>
</evidence>
<protein>
    <submittedName>
        <fullName evidence="10">Peptidoglycan-binding protein</fullName>
    </submittedName>
</protein>
<keyword evidence="4" id="KW-0378">Hydrolase</keyword>
<dbReference type="InterPro" id="IPR036779">
    <property type="entry name" value="LysM_dom_sf"/>
</dbReference>
<dbReference type="Pfam" id="PF00246">
    <property type="entry name" value="Peptidase_M14"/>
    <property type="match status" value="1"/>
</dbReference>
<dbReference type="InterPro" id="IPR036365">
    <property type="entry name" value="PGBD-like_sf"/>
</dbReference>
<dbReference type="Pfam" id="PF01476">
    <property type="entry name" value="LysM"/>
    <property type="match status" value="1"/>
</dbReference>
<evidence type="ECO:0000256" key="5">
    <source>
        <dbReference type="ARBA" id="ARBA00022833"/>
    </source>
</evidence>
<evidence type="ECO:0000256" key="7">
    <source>
        <dbReference type="PROSITE-ProRule" id="PRU01379"/>
    </source>
</evidence>
<dbReference type="SUPFAM" id="SSF54106">
    <property type="entry name" value="LysM domain"/>
    <property type="match status" value="1"/>
</dbReference>
<feature type="domain" description="LysM" evidence="8">
    <location>
        <begin position="73"/>
        <end position="117"/>
    </location>
</feature>
<keyword evidence="6" id="KW-0482">Metalloprotease</keyword>
<evidence type="ECO:0000259" key="8">
    <source>
        <dbReference type="PROSITE" id="PS51782"/>
    </source>
</evidence>
<reference evidence="10 11" key="1">
    <citation type="submission" date="2021-03" db="EMBL/GenBank/DDBJ databases">
        <title>Caproiciproducens sp. nov. isolated from feces of cow.</title>
        <authorList>
            <person name="Choi J.-Y."/>
        </authorList>
    </citation>
    <scope>NUCLEOTIDE SEQUENCE [LARGE SCALE GENOMIC DNA]</scope>
    <source>
        <strain evidence="10 11">AGMB10547</strain>
    </source>
</reference>
<gene>
    <name evidence="10" type="ORF">J5W02_14165</name>
</gene>
<dbReference type="Pfam" id="PF01471">
    <property type="entry name" value="PG_binding_1"/>
    <property type="match status" value="1"/>
</dbReference>
<dbReference type="InterPro" id="IPR002477">
    <property type="entry name" value="Peptidoglycan-bd-like"/>
</dbReference>
<evidence type="ECO:0000256" key="4">
    <source>
        <dbReference type="ARBA" id="ARBA00022801"/>
    </source>
</evidence>
<dbReference type="InterPro" id="IPR018392">
    <property type="entry name" value="LysM"/>
</dbReference>
<dbReference type="SUPFAM" id="SSF53187">
    <property type="entry name" value="Zn-dependent exopeptidases"/>
    <property type="match status" value="1"/>
</dbReference>
<dbReference type="PROSITE" id="PS52035">
    <property type="entry name" value="PEPTIDASE_M14"/>
    <property type="match status" value="1"/>
</dbReference>
<dbReference type="PANTHER" id="PTHR11705:SF143">
    <property type="entry name" value="SLL0236 PROTEIN"/>
    <property type="match status" value="1"/>
</dbReference>
<dbReference type="InterPro" id="IPR000834">
    <property type="entry name" value="Peptidase_M14"/>
</dbReference>
<dbReference type="PROSITE" id="PS51782">
    <property type="entry name" value="LYSM"/>
    <property type="match status" value="1"/>
</dbReference>
<dbReference type="Gene3D" id="1.10.101.10">
    <property type="entry name" value="PGBD-like superfamily/PGBD"/>
    <property type="match status" value="1"/>
</dbReference>
<comment type="caution">
    <text evidence="10">The sequence shown here is derived from an EMBL/GenBank/DDBJ whole genome shotgun (WGS) entry which is preliminary data.</text>
</comment>
<dbReference type="Gene3D" id="3.40.630.10">
    <property type="entry name" value="Zn peptidases"/>
    <property type="match status" value="1"/>
</dbReference>
<feature type="active site" description="Proton donor/acceptor" evidence="7">
    <location>
        <position position="394"/>
    </location>
</feature>
<dbReference type="SMART" id="SM00257">
    <property type="entry name" value="LysM"/>
    <property type="match status" value="1"/>
</dbReference>
<dbReference type="SMART" id="SM00631">
    <property type="entry name" value="Zn_pept"/>
    <property type="match status" value="1"/>
</dbReference>